<accession>A0A8E2JIA0</accession>
<feature type="chain" id="PRO_5034928423" evidence="1">
    <location>
        <begin position="25"/>
        <end position="63"/>
    </location>
</feature>
<evidence type="ECO:0000313" key="3">
    <source>
        <dbReference type="Proteomes" id="UP000250266"/>
    </source>
</evidence>
<keyword evidence="3" id="KW-1185">Reference proteome</keyword>
<keyword evidence="1" id="KW-0732">Signal</keyword>
<sequence length="63" mass="7054">MPHGITSCNFVRTILGTADVFVLAIGLLDHTANPMSPEEVIEAVAPWFIDSETFWLRMFGMAW</sequence>
<dbReference type="Proteomes" id="UP000250266">
    <property type="component" value="Unassembled WGS sequence"/>
</dbReference>
<gene>
    <name evidence="2" type="ORF">K432DRAFT_322570</name>
</gene>
<protein>
    <submittedName>
        <fullName evidence="2">Uncharacterized protein</fullName>
    </submittedName>
</protein>
<reference evidence="2 3" key="1">
    <citation type="journal article" date="2016" name="Nat. Commun.">
        <title>Ectomycorrhizal ecology is imprinted in the genome of the dominant symbiotic fungus Cenococcum geophilum.</title>
        <authorList>
            <consortium name="DOE Joint Genome Institute"/>
            <person name="Peter M."/>
            <person name="Kohler A."/>
            <person name="Ohm R.A."/>
            <person name="Kuo A."/>
            <person name="Krutzmann J."/>
            <person name="Morin E."/>
            <person name="Arend M."/>
            <person name="Barry K.W."/>
            <person name="Binder M."/>
            <person name="Choi C."/>
            <person name="Clum A."/>
            <person name="Copeland A."/>
            <person name="Grisel N."/>
            <person name="Haridas S."/>
            <person name="Kipfer T."/>
            <person name="LaButti K."/>
            <person name="Lindquist E."/>
            <person name="Lipzen A."/>
            <person name="Maire R."/>
            <person name="Meier B."/>
            <person name="Mihaltcheva S."/>
            <person name="Molinier V."/>
            <person name="Murat C."/>
            <person name="Poggeler S."/>
            <person name="Quandt C.A."/>
            <person name="Sperisen C."/>
            <person name="Tritt A."/>
            <person name="Tisserant E."/>
            <person name="Crous P.W."/>
            <person name="Henrissat B."/>
            <person name="Nehls U."/>
            <person name="Egli S."/>
            <person name="Spatafora J.W."/>
            <person name="Grigoriev I.V."/>
            <person name="Martin F.M."/>
        </authorList>
    </citation>
    <scope>NUCLEOTIDE SEQUENCE [LARGE SCALE GENOMIC DNA]</scope>
    <source>
        <strain evidence="2 3">CBS 459.81</strain>
    </source>
</reference>
<evidence type="ECO:0000256" key="1">
    <source>
        <dbReference type="SAM" id="SignalP"/>
    </source>
</evidence>
<proteinExistence type="predicted"/>
<dbReference type="AlphaFoldDB" id="A0A8E2JIA0"/>
<feature type="signal peptide" evidence="1">
    <location>
        <begin position="1"/>
        <end position="24"/>
    </location>
</feature>
<organism evidence="2 3">
    <name type="scientific">Lepidopterella palustris CBS 459.81</name>
    <dbReference type="NCBI Taxonomy" id="1314670"/>
    <lineage>
        <taxon>Eukaryota</taxon>
        <taxon>Fungi</taxon>
        <taxon>Dikarya</taxon>
        <taxon>Ascomycota</taxon>
        <taxon>Pezizomycotina</taxon>
        <taxon>Dothideomycetes</taxon>
        <taxon>Pleosporomycetidae</taxon>
        <taxon>Mytilinidiales</taxon>
        <taxon>Argynnaceae</taxon>
        <taxon>Lepidopterella</taxon>
    </lineage>
</organism>
<dbReference type="OrthoDB" id="3821346at2759"/>
<dbReference type="EMBL" id="KV744864">
    <property type="protein sequence ID" value="OCK83312.1"/>
    <property type="molecule type" value="Genomic_DNA"/>
</dbReference>
<name>A0A8E2JIA0_9PEZI</name>
<evidence type="ECO:0000313" key="2">
    <source>
        <dbReference type="EMBL" id="OCK83312.1"/>
    </source>
</evidence>